<proteinExistence type="predicted"/>
<sequence length="102" mass="11759">MPRPHHAHFTHPDGSWYRLWITHSRPKTERGHPWHLHASYDKSGTIAPVGGTLWYEQPYGMSNWDFDQEDDTLAAFRARAAERLEHGYELREGAVEFGTAGT</sequence>
<name>A0A6J4JCZ3_9CHLR</name>
<evidence type="ECO:0000313" key="1">
    <source>
        <dbReference type="EMBL" id="CAA9274152.1"/>
    </source>
</evidence>
<protein>
    <recommendedName>
        <fullName evidence="2">WGR domain-containing protein</fullName>
    </recommendedName>
</protein>
<dbReference type="EMBL" id="CADCTK010000686">
    <property type="protein sequence ID" value="CAA9274152.1"/>
    <property type="molecule type" value="Genomic_DNA"/>
</dbReference>
<reference evidence="1" key="1">
    <citation type="submission" date="2020-02" db="EMBL/GenBank/DDBJ databases">
        <authorList>
            <person name="Meier V. D."/>
        </authorList>
    </citation>
    <scope>NUCLEOTIDE SEQUENCE</scope>
    <source>
        <strain evidence="1">AVDCRST_MAG26</strain>
    </source>
</reference>
<gene>
    <name evidence="1" type="ORF">AVDCRST_MAG26-2975</name>
</gene>
<organism evidence="1">
    <name type="scientific">uncultured Chloroflexia bacterium</name>
    <dbReference type="NCBI Taxonomy" id="1672391"/>
    <lineage>
        <taxon>Bacteria</taxon>
        <taxon>Bacillati</taxon>
        <taxon>Chloroflexota</taxon>
        <taxon>Chloroflexia</taxon>
        <taxon>environmental samples</taxon>
    </lineage>
</organism>
<evidence type="ECO:0008006" key="2">
    <source>
        <dbReference type="Google" id="ProtNLM"/>
    </source>
</evidence>
<accession>A0A6J4JCZ3</accession>
<dbReference type="AlphaFoldDB" id="A0A6J4JCZ3"/>